<dbReference type="PANTHER" id="PTHR48475:SF2">
    <property type="entry name" value="RIBONUCLEASE H"/>
    <property type="match status" value="1"/>
</dbReference>
<dbReference type="PANTHER" id="PTHR48475">
    <property type="entry name" value="RIBONUCLEASE H"/>
    <property type="match status" value="1"/>
</dbReference>
<dbReference type="GeneID" id="113714095"/>
<dbReference type="GO" id="GO:0004523">
    <property type="term" value="F:RNA-DNA hybrid ribonuclease activity"/>
    <property type="evidence" value="ECO:0007669"/>
    <property type="project" value="InterPro"/>
</dbReference>
<dbReference type="InterPro" id="IPR041588">
    <property type="entry name" value="Integrase_H2C2"/>
</dbReference>
<gene>
    <name evidence="4" type="primary">LOC113714095</name>
</gene>
<dbReference type="Gene3D" id="3.30.420.10">
    <property type="entry name" value="Ribonuclease H-like superfamily/Ribonuclease H"/>
    <property type="match status" value="2"/>
</dbReference>
<feature type="domain" description="RNase H type-1" evidence="1">
    <location>
        <begin position="71"/>
        <end position="135"/>
    </location>
</feature>
<dbReference type="InterPro" id="IPR012337">
    <property type="entry name" value="RNaseH-like_sf"/>
</dbReference>
<feature type="domain" description="Integrase zinc-binding" evidence="2">
    <location>
        <begin position="229"/>
        <end position="276"/>
    </location>
</feature>
<dbReference type="InterPro" id="IPR002156">
    <property type="entry name" value="RNaseH_domain"/>
</dbReference>
<dbReference type="Proteomes" id="UP001652660">
    <property type="component" value="Chromosome 10c"/>
</dbReference>
<accession>A0A6P6USV5</accession>
<reference evidence="4" key="2">
    <citation type="submission" date="2025-08" db="UniProtKB">
        <authorList>
            <consortium name="RefSeq"/>
        </authorList>
    </citation>
    <scope>IDENTIFICATION</scope>
    <source>
        <tissue evidence="4">Leaves</tissue>
    </source>
</reference>
<proteinExistence type="predicted"/>
<dbReference type="AlphaFoldDB" id="A0A6P6USV5"/>
<evidence type="ECO:0000313" key="3">
    <source>
        <dbReference type="Proteomes" id="UP001652660"/>
    </source>
</evidence>
<dbReference type="InterPro" id="IPR036397">
    <property type="entry name" value="RNaseH_sf"/>
</dbReference>
<dbReference type="RefSeq" id="XP_027093694.1">
    <property type="nucleotide sequence ID" value="XM_027237893.1"/>
</dbReference>
<sequence>MTKWAVELAEHDIGYQSRTAIKTQALADFLAEGASLTLTELSPLREEVRPKESWVLFVDGASSKERSGADGITAIQVRSDSQLVVLQVLGEYEAKEEVMNKYLAKVQEATALFDAFEIERVPRSQNKRADALSKLASSSFAHLSKKVLVEVVKQKSIDQVRVLAIDSSAIWMTPLIDYLSSGVLPENKTEARRIQLRAVKYAYVGGTLYRRSYLSPWLKCVTLEEGDYVLREIHEGICAAHVGSRVLAKKCLLSGYYWPSVFRDAAELVQKCRSCQPLALRPMGDRSLRPFPLSSGKVRASRGCHRLLYEVDGSETPGHYLWQSNPKILLEEHCLTLRHPACLDIRQRALVHREPLPELTRLESAQSSWLDELPSVIWDYRTTPRTATHETPFSLTYGVEAVVPAEIGLPSPRTQNFVAATNEEELRYSLDMLEAKREEAAAAYLLQSMPSHEEKTARTPFFLPVVRLEQELKVHLKHAERRMVKAIQAGEPFRLRWTFESIFNWSMVTSL</sequence>
<evidence type="ECO:0000259" key="1">
    <source>
        <dbReference type="Pfam" id="PF13456"/>
    </source>
</evidence>
<protein>
    <submittedName>
        <fullName evidence="4">Uncharacterized protein</fullName>
    </submittedName>
</protein>
<name>A0A6P6USV5_COFAR</name>
<dbReference type="SUPFAM" id="SSF53098">
    <property type="entry name" value="Ribonuclease H-like"/>
    <property type="match status" value="1"/>
</dbReference>
<evidence type="ECO:0000259" key="2">
    <source>
        <dbReference type="Pfam" id="PF17921"/>
    </source>
</evidence>
<evidence type="ECO:0000313" key="4">
    <source>
        <dbReference type="RefSeq" id="XP_027093694.1"/>
    </source>
</evidence>
<dbReference type="Pfam" id="PF13456">
    <property type="entry name" value="RVT_3"/>
    <property type="match status" value="1"/>
</dbReference>
<keyword evidence="3" id="KW-1185">Reference proteome</keyword>
<reference evidence="3" key="1">
    <citation type="journal article" date="2025" name="Foods">
        <title>Unveiling the Microbial Signatures of Arabica Coffee Cherries: Insights into Ripeness Specific Diversity, Functional Traits, and Implications for Quality and Safety.</title>
        <authorList>
            <consortium name="RefSeq"/>
            <person name="Tenea G.N."/>
            <person name="Cifuentes V."/>
            <person name="Reyes P."/>
            <person name="Cevallos-Vallejos M."/>
        </authorList>
    </citation>
    <scope>NUCLEOTIDE SEQUENCE [LARGE SCALE GENOMIC DNA]</scope>
</reference>
<dbReference type="GO" id="GO:0003676">
    <property type="term" value="F:nucleic acid binding"/>
    <property type="evidence" value="ECO:0007669"/>
    <property type="project" value="InterPro"/>
</dbReference>
<dbReference type="Gene3D" id="1.10.340.70">
    <property type="match status" value="1"/>
</dbReference>
<dbReference type="OrthoDB" id="1934939at2759"/>
<organism evidence="3 4">
    <name type="scientific">Coffea arabica</name>
    <name type="common">Arabian coffee</name>
    <dbReference type="NCBI Taxonomy" id="13443"/>
    <lineage>
        <taxon>Eukaryota</taxon>
        <taxon>Viridiplantae</taxon>
        <taxon>Streptophyta</taxon>
        <taxon>Embryophyta</taxon>
        <taxon>Tracheophyta</taxon>
        <taxon>Spermatophyta</taxon>
        <taxon>Magnoliopsida</taxon>
        <taxon>eudicotyledons</taxon>
        <taxon>Gunneridae</taxon>
        <taxon>Pentapetalae</taxon>
        <taxon>asterids</taxon>
        <taxon>lamiids</taxon>
        <taxon>Gentianales</taxon>
        <taxon>Rubiaceae</taxon>
        <taxon>Ixoroideae</taxon>
        <taxon>Gardenieae complex</taxon>
        <taxon>Bertiereae - Coffeeae clade</taxon>
        <taxon>Coffeeae</taxon>
        <taxon>Coffea</taxon>
    </lineage>
</organism>
<dbReference type="Pfam" id="PF17921">
    <property type="entry name" value="Integrase_H2C2"/>
    <property type="match status" value="1"/>
</dbReference>